<keyword evidence="6 10" id="KW-0732">Signal</keyword>
<keyword evidence="7" id="KW-0378">Hydrolase</keyword>
<proteinExistence type="inferred from homology"/>
<protein>
    <recommendedName>
        <fullName evidence="4">beta-galactosidase</fullName>
        <ecNumber evidence="4">3.2.1.23</ecNumber>
    </recommendedName>
</protein>
<evidence type="ECO:0000256" key="9">
    <source>
        <dbReference type="RuleBase" id="RU003679"/>
    </source>
</evidence>
<feature type="chain" id="PRO_5042184928" description="beta-galactosidase" evidence="10">
    <location>
        <begin position="25"/>
        <end position="750"/>
    </location>
</feature>
<dbReference type="Pfam" id="PF01301">
    <property type="entry name" value="Glyco_hydro_35"/>
    <property type="match status" value="2"/>
</dbReference>
<reference evidence="12" key="2">
    <citation type="submission" date="2023-02" db="EMBL/GenBank/DDBJ databases">
        <authorList>
            <person name="Swenson N.G."/>
            <person name="Wegrzyn J.L."/>
            <person name="Mcevoy S.L."/>
        </authorList>
    </citation>
    <scope>NUCLEOTIDE SEQUENCE</scope>
    <source>
        <strain evidence="12">91603</strain>
        <tissue evidence="12">Leaf</tissue>
    </source>
</reference>
<evidence type="ECO:0000256" key="5">
    <source>
        <dbReference type="ARBA" id="ARBA00022523"/>
    </source>
</evidence>
<dbReference type="Gene3D" id="2.60.120.740">
    <property type="match status" value="1"/>
</dbReference>
<dbReference type="InterPro" id="IPR043159">
    <property type="entry name" value="Lectin_gal-bd_sf"/>
</dbReference>
<dbReference type="GO" id="GO:0048046">
    <property type="term" value="C:apoplast"/>
    <property type="evidence" value="ECO:0007669"/>
    <property type="project" value="UniProtKB-SubCell"/>
</dbReference>
<comment type="catalytic activity">
    <reaction evidence="1">
        <text>Hydrolysis of terminal non-reducing beta-D-galactose residues in beta-D-galactosides.</text>
        <dbReference type="EC" id="3.2.1.23"/>
    </reaction>
</comment>
<dbReference type="InterPro" id="IPR041392">
    <property type="entry name" value="GHD"/>
</dbReference>
<dbReference type="Proteomes" id="UP001064489">
    <property type="component" value="Chromosome 11"/>
</dbReference>
<comment type="subcellular location">
    <subcellularLocation>
        <location evidence="2">Secreted</location>
        <location evidence="2">Extracellular space</location>
        <location evidence="2">Apoplast</location>
    </subcellularLocation>
</comment>
<keyword evidence="8" id="KW-0326">Glycosidase</keyword>
<dbReference type="InterPro" id="IPR008979">
    <property type="entry name" value="Galactose-bd-like_sf"/>
</dbReference>
<dbReference type="Gene3D" id="2.60.120.260">
    <property type="entry name" value="Galactose-binding domain-like"/>
    <property type="match status" value="2"/>
</dbReference>
<dbReference type="Pfam" id="PF02140">
    <property type="entry name" value="SUEL_Lectin"/>
    <property type="match status" value="1"/>
</dbReference>
<feature type="domain" description="SUEL-type lectin" evidence="11">
    <location>
        <begin position="665"/>
        <end position="750"/>
    </location>
</feature>
<gene>
    <name evidence="12" type="ORF">LWI28_012799</name>
</gene>
<dbReference type="Pfam" id="PF21467">
    <property type="entry name" value="BetaGal_gal-bd"/>
    <property type="match status" value="1"/>
</dbReference>
<dbReference type="InterPro" id="IPR017853">
    <property type="entry name" value="GH"/>
</dbReference>
<keyword evidence="13" id="KW-1185">Reference proteome</keyword>
<dbReference type="AlphaFoldDB" id="A0AAD5I623"/>
<dbReference type="InterPro" id="IPR000922">
    <property type="entry name" value="Lectin_gal-bd_dom"/>
</dbReference>
<dbReference type="FunFam" id="2.60.120.260:FF:000142">
    <property type="entry name" value="Beta-galactosidase"/>
    <property type="match status" value="1"/>
</dbReference>
<dbReference type="PROSITE" id="PS50228">
    <property type="entry name" value="SUEL_LECTIN"/>
    <property type="match status" value="1"/>
</dbReference>
<dbReference type="GO" id="GO:0030246">
    <property type="term" value="F:carbohydrate binding"/>
    <property type="evidence" value="ECO:0007669"/>
    <property type="project" value="InterPro"/>
</dbReference>
<keyword evidence="5" id="KW-0052">Apoplast</keyword>
<sequence length="750" mass="85092">MGRPSCCVLVLCFAALFFGPLSLATEITFDGRGLKIDGERTLILSGSIHYPRSTPELWLDLIKKAKEGGINAIETYVFWDAHEPVPRQYDFSGNLDLVRFIKTIQNEGLYAILRIGPYVCAEWNYGGFPVWLNNIQNITFRTNNEAFKIDTCNGFYCDGFTPNNENSPKMWTENWSGWFQDWGDQRPHRNVKDLAFAVGRFFQYGGSLMNYYMYHGGTNFGRTSGGPYITTSYDYDAPLDEYGNLQQPKWGHLRNLHLILLSVQKTLLYGYRRDIDYENMMSATVYNYEGKCVAFLGNANESEDFTINFQDNNYTVPRWSVTVLPDCFTEAYNTAKINSQTSIMVNRPNQADDGNEPYKLLWVWRREIIEDIKKNGLVSDSVITTNKLLDHLSVTNDTSDYLWYMTRLDVNPGDPFCDKTVTLHVHTYGHVLHAFVNSRFIGTQFAINGKYEFVFEKTIKLKPGTNDISLVSVTVGLQNYGDDIKDVPIGIHGPVQLIDYAANITKDLSTNEWIYKVGIHGIKQQLNKVHTRHQHNWRAEALPTNRPFVWYKTTFPSPLGTDPVVVDLLGLGKGEAWVNGKSIGRYWPSRIAPKDGCPYKCVYNQPYTGQECATNCGKSTQRYYHIPREFLDDRENVLVLFEEFGGTPDDVTVQTVTVGTVCAHAYDNNNLQLSCQGGRVFTDIRFASFGDPEGTCGSFKRGTCEAPWALSYIQNNCLGRESCVISVSEYYLGPTSCHSSEYRLAVEAVC</sequence>
<dbReference type="PANTHER" id="PTHR23421">
    <property type="entry name" value="BETA-GALACTOSIDASE RELATED"/>
    <property type="match status" value="1"/>
</dbReference>
<evidence type="ECO:0000256" key="1">
    <source>
        <dbReference type="ARBA" id="ARBA00001412"/>
    </source>
</evidence>
<evidence type="ECO:0000259" key="11">
    <source>
        <dbReference type="PROSITE" id="PS50228"/>
    </source>
</evidence>
<evidence type="ECO:0000256" key="7">
    <source>
        <dbReference type="ARBA" id="ARBA00022801"/>
    </source>
</evidence>
<name>A0AAD5I623_ACENE</name>
<evidence type="ECO:0000313" key="12">
    <source>
        <dbReference type="EMBL" id="KAI9153537.1"/>
    </source>
</evidence>
<dbReference type="SUPFAM" id="SSF51445">
    <property type="entry name" value="(Trans)glycosidases"/>
    <property type="match status" value="1"/>
</dbReference>
<organism evidence="12 13">
    <name type="scientific">Acer negundo</name>
    <name type="common">Box elder</name>
    <dbReference type="NCBI Taxonomy" id="4023"/>
    <lineage>
        <taxon>Eukaryota</taxon>
        <taxon>Viridiplantae</taxon>
        <taxon>Streptophyta</taxon>
        <taxon>Embryophyta</taxon>
        <taxon>Tracheophyta</taxon>
        <taxon>Spermatophyta</taxon>
        <taxon>Magnoliopsida</taxon>
        <taxon>eudicotyledons</taxon>
        <taxon>Gunneridae</taxon>
        <taxon>Pentapetalae</taxon>
        <taxon>rosids</taxon>
        <taxon>malvids</taxon>
        <taxon>Sapindales</taxon>
        <taxon>Sapindaceae</taxon>
        <taxon>Hippocastanoideae</taxon>
        <taxon>Acereae</taxon>
        <taxon>Acer</taxon>
    </lineage>
</organism>
<dbReference type="InterPro" id="IPR031330">
    <property type="entry name" value="Gly_Hdrlase_35_cat"/>
</dbReference>
<dbReference type="PRINTS" id="PR00742">
    <property type="entry name" value="GLHYDRLASE35"/>
</dbReference>
<evidence type="ECO:0000256" key="4">
    <source>
        <dbReference type="ARBA" id="ARBA00012756"/>
    </source>
</evidence>
<dbReference type="CDD" id="cd22842">
    <property type="entry name" value="Gal_Rha_Lectin_BGal"/>
    <property type="match status" value="1"/>
</dbReference>
<feature type="signal peptide" evidence="10">
    <location>
        <begin position="1"/>
        <end position="24"/>
    </location>
</feature>
<dbReference type="InterPro" id="IPR001944">
    <property type="entry name" value="Glycoside_Hdrlase_35"/>
</dbReference>
<evidence type="ECO:0000256" key="2">
    <source>
        <dbReference type="ARBA" id="ARBA00004271"/>
    </source>
</evidence>
<dbReference type="EC" id="3.2.1.23" evidence="4"/>
<evidence type="ECO:0000256" key="10">
    <source>
        <dbReference type="SAM" id="SignalP"/>
    </source>
</evidence>
<dbReference type="Pfam" id="PF17834">
    <property type="entry name" value="GHD"/>
    <property type="match status" value="1"/>
</dbReference>
<dbReference type="GO" id="GO:0004565">
    <property type="term" value="F:beta-galactosidase activity"/>
    <property type="evidence" value="ECO:0007669"/>
    <property type="project" value="UniProtKB-EC"/>
</dbReference>
<dbReference type="Gene3D" id="3.20.20.80">
    <property type="entry name" value="Glycosidases"/>
    <property type="match status" value="2"/>
</dbReference>
<dbReference type="InterPro" id="IPR048913">
    <property type="entry name" value="BetaGal_gal-bd"/>
</dbReference>
<evidence type="ECO:0000256" key="3">
    <source>
        <dbReference type="ARBA" id="ARBA00009809"/>
    </source>
</evidence>
<accession>A0AAD5I623</accession>
<dbReference type="EMBL" id="JAJSOW010000108">
    <property type="protein sequence ID" value="KAI9153537.1"/>
    <property type="molecule type" value="Genomic_DNA"/>
</dbReference>
<comment type="similarity">
    <text evidence="3 9">Belongs to the glycosyl hydrolase 35 family.</text>
</comment>
<evidence type="ECO:0000313" key="13">
    <source>
        <dbReference type="Proteomes" id="UP001064489"/>
    </source>
</evidence>
<dbReference type="GO" id="GO:0005975">
    <property type="term" value="P:carbohydrate metabolic process"/>
    <property type="evidence" value="ECO:0007669"/>
    <property type="project" value="InterPro"/>
</dbReference>
<reference evidence="12" key="1">
    <citation type="journal article" date="2022" name="Plant J.">
        <title>Strategies of tolerance reflected in two North American maple genomes.</title>
        <authorList>
            <person name="McEvoy S.L."/>
            <person name="Sezen U.U."/>
            <person name="Trouern-Trend A."/>
            <person name="McMahon S.M."/>
            <person name="Schaberg P.G."/>
            <person name="Yang J."/>
            <person name="Wegrzyn J.L."/>
            <person name="Swenson N.G."/>
        </authorList>
    </citation>
    <scope>NUCLEOTIDE SEQUENCE</scope>
    <source>
        <strain evidence="12">91603</strain>
    </source>
</reference>
<comment type="caution">
    <text evidence="12">The sequence shown here is derived from an EMBL/GenBank/DDBJ whole genome shotgun (WGS) entry which is preliminary data.</text>
</comment>
<evidence type="ECO:0000256" key="8">
    <source>
        <dbReference type="ARBA" id="ARBA00023295"/>
    </source>
</evidence>
<dbReference type="SUPFAM" id="SSF49785">
    <property type="entry name" value="Galactose-binding domain-like"/>
    <property type="match status" value="2"/>
</dbReference>
<evidence type="ECO:0000256" key="6">
    <source>
        <dbReference type="ARBA" id="ARBA00022729"/>
    </source>
</evidence>